<accession>A0ABP0N5S5</accession>
<feature type="compositionally biased region" description="Acidic residues" evidence="1">
    <location>
        <begin position="329"/>
        <end position="346"/>
    </location>
</feature>
<evidence type="ECO:0000313" key="3">
    <source>
        <dbReference type="Proteomes" id="UP001642464"/>
    </source>
</evidence>
<feature type="compositionally biased region" description="Basic residues" evidence="1">
    <location>
        <begin position="316"/>
        <end position="325"/>
    </location>
</feature>
<evidence type="ECO:0000313" key="2">
    <source>
        <dbReference type="EMBL" id="CAK9059142.1"/>
    </source>
</evidence>
<protein>
    <submittedName>
        <fullName evidence="2">UBA domain-containing protein</fullName>
    </submittedName>
</protein>
<name>A0ABP0N5S5_9DINO</name>
<feature type="region of interest" description="Disordered" evidence="1">
    <location>
        <begin position="316"/>
        <end position="346"/>
    </location>
</feature>
<dbReference type="Proteomes" id="UP001642464">
    <property type="component" value="Unassembled WGS sequence"/>
</dbReference>
<sequence length="346" mass="38341">MASPSEMERSERKRQYSALRRAIHRAANPALTAKFSLCNDTERFAMLKQWVVNPDTSSIEIEERYVSWVEELRTDRYVSVSIFQLEKIYGKSTEAKKFIAELCKGHLDFIGMFSLEGINFSPCQSTLVQSRQSLCKSGQEGTPHPQAPESKKGRIYKVLKEVIHEQKQGSTGSSSMSLSGRVRGQAAKEMLSKQLGKALDGFGQGTLDLKTGRINQKKVKKPKTPEQLALQECKVLHGKTLISDIQKYGVRNSDELLSALRLHVAEICEPLASAAAKAGTPLTGVDPDDMMNFVEAEKPFLATCETDCRDARRRIAAAKGPKKKTVPAEEQDDKSDEDEDDASGEA</sequence>
<dbReference type="EMBL" id="CAXAMM010026557">
    <property type="protein sequence ID" value="CAK9059142.1"/>
    <property type="molecule type" value="Genomic_DNA"/>
</dbReference>
<keyword evidence="3" id="KW-1185">Reference proteome</keyword>
<gene>
    <name evidence="2" type="ORF">SCF082_LOCUS31386</name>
</gene>
<reference evidence="2 3" key="1">
    <citation type="submission" date="2024-02" db="EMBL/GenBank/DDBJ databases">
        <authorList>
            <person name="Chen Y."/>
            <person name="Shah S."/>
            <person name="Dougan E. K."/>
            <person name="Thang M."/>
            <person name="Chan C."/>
        </authorList>
    </citation>
    <scope>NUCLEOTIDE SEQUENCE [LARGE SCALE GENOMIC DNA]</scope>
</reference>
<organism evidence="2 3">
    <name type="scientific">Durusdinium trenchii</name>
    <dbReference type="NCBI Taxonomy" id="1381693"/>
    <lineage>
        <taxon>Eukaryota</taxon>
        <taxon>Sar</taxon>
        <taxon>Alveolata</taxon>
        <taxon>Dinophyceae</taxon>
        <taxon>Suessiales</taxon>
        <taxon>Symbiodiniaceae</taxon>
        <taxon>Durusdinium</taxon>
    </lineage>
</organism>
<comment type="caution">
    <text evidence="2">The sequence shown here is derived from an EMBL/GenBank/DDBJ whole genome shotgun (WGS) entry which is preliminary data.</text>
</comment>
<proteinExistence type="predicted"/>
<evidence type="ECO:0000256" key="1">
    <source>
        <dbReference type="SAM" id="MobiDB-lite"/>
    </source>
</evidence>